<feature type="region of interest" description="Disordered" evidence="1">
    <location>
        <begin position="175"/>
        <end position="221"/>
    </location>
</feature>
<dbReference type="RefSeq" id="WP_175381856.1">
    <property type="nucleotide sequence ID" value="NZ_CBCRYD010000030.1"/>
</dbReference>
<reference evidence="3 4" key="1">
    <citation type="submission" date="2020-05" db="EMBL/GenBank/DDBJ databases">
        <title>Genome Sequencing of Type Strains.</title>
        <authorList>
            <person name="Lemaire J.F."/>
            <person name="Inderbitzin P."/>
            <person name="Gregorio O.A."/>
            <person name="Collins S.B."/>
            <person name="Wespe N."/>
            <person name="Knight-Connoni V."/>
        </authorList>
    </citation>
    <scope>NUCLEOTIDE SEQUENCE [LARGE SCALE GENOMIC DNA]</scope>
    <source>
        <strain evidence="3 4">DSM 19942</strain>
    </source>
</reference>
<dbReference type="InterPro" id="IPR003961">
    <property type="entry name" value="FN3_dom"/>
</dbReference>
<feature type="domain" description="SLH" evidence="2">
    <location>
        <begin position="288"/>
        <end position="345"/>
    </location>
</feature>
<feature type="domain" description="SLH" evidence="2">
    <location>
        <begin position="223"/>
        <end position="286"/>
    </location>
</feature>
<dbReference type="EMBL" id="JABMCC010000107">
    <property type="protein sequence ID" value="NUU54922.1"/>
    <property type="molecule type" value="Genomic_DNA"/>
</dbReference>
<dbReference type="InterPro" id="IPR036116">
    <property type="entry name" value="FN3_sf"/>
</dbReference>
<protein>
    <recommendedName>
        <fullName evidence="2">SLH domain-containing protein</fullName>
    </recommendedName>
</protein>
<sequence length="404" mass="44700">MVTTKTLPVNPDDIIINVKHDKVEIEFSLIDEAKEYVLLDEHGTEIWRGSEGPIVISPIIPGKEYDYDLVAINDQGAASDPRKVDFTGIPGAPEGVIVSIILEFSIGFDLSNANKKGAESIQVYRDGKEIGKVSVTDKEFFDKKLKDGTKYYYEFKASNSYGISKDSKKVDATTLPVRTQGGGSGSGNGSDPIKVPDSNDAQNTGGEESTDSNDTTNVPVGNNEDIIFVDIEKNFARDQIADLANRGILKGTSANKFEPDRAITRMEFVSMIVRALDISSDVDEKPFEFDDIDLEKWYGPEFKIAWDNEVTHGFSNKKYRPNNLITREQASKMLGNVMNIQNDANVELFSDGFNIADWAKSEVTGLTRMQLVTGYPDGTFRPKSNLTRAEGAVLIYRSMSNKNK</sequence>
<proteinExistence type="predicted"/>
<dbReference type="GeneID" id="97131562"/>
<dbReference type="PROSITE" id="PS51272">
    <property type="entry name" value="SLH"/>
    <property type="match status" value="3"/>
</dbReference>
<accession>A0ABX2MLI9</accession>
<dbReference type="Gene3D" id="2.60.40.10">
    <property type="entry name" value="Immunoglobulins"/>
    <property type="match status" value="1"/>
</dbReference>
<evidence type="ECO:0000259" key="2">
    <source>
        <dbReference type="PROSITE" id="PS51272"/>
    </source>
</evidence>
<keyword evidence="4" id="KW-1185">Reference proteome</keyword>
<evidence type="ECO:0000313" key="4">
    <source>
        <dbReference type="Proteomes" id="UP000577724"/>
    </source>
</evidence>
<dbReference type="Proteomes" id="UP000577724">
    <property type="component" value="Unassembled WGS sequence"/>
</dbReference>
<gene>
    <name evidence="3" type="ORF">HP548_12630</name>
</gene>
<dbReference type="InterPro" id="IPR001119">
    <property type="entry name" value="SLH_dom"/>
</dbReference>
<evidence type="ECO:0000256" key="1">
    <source>
        <dbReference type="SAM" id="MobiDB-lite"/>
    </source>
</evidence>
<comment type="caution">
    <text evidence="3">The sequence shown here is derived from an EMBL/GenBank/DDBJ whole genome shotgun (WGS) entry which is preliminary data.</text>
</comment>
<dbReference type="CDD" id="cd00063">
    <property type="entry name" value="FN3"/>
    <property type="match status" value="1"/>
</dbReference>
<name>A0ABX2MLI9_9BACL</name>
<dbReference type="SUPFAM" id="SSF49265">
    <property type="entry name" value="Fibronectin type III"/>
    <property type="match status" value="1"/>
</dbReference>
<organism evidence="3 4">
    <name type="scientific">Paenibacillus taichungensis</name>
    <dbReference type="NCBI Taxonomy" id="484184"/>
    <lineage>
        <taxon>Bacteria</taxon>
        <taxon>Bacillati</taxon>
        <taxon>Bacillota</taxon>
        <taxon>Bacilli</taxon>
        <taxon>Bacillales</taxon>
        <taxon>Paenibacillaceae</taxon>
        <taxon>Paenibacillus</taxon>
    </lineage>
</organism>
<evidence type="ECO:0000313" key="3">
    <source>
        <dbReference type="EMBL" id="NUU54922.1"/>
    </source>
</evidence>
<feature type="compositionally biased region" description="Polar residues" evidence="1">
    <location>
        <begin position="199"/>
        <end position="220"/>
    </location>
</feature>
<dbReference type="PANTHER" id="PTHR43308">
    <property type="entry name" value="OUTER MEMBRANE PROTEIN ALPHA-RELATED"/>
    <property type="match status" value="1"/>
</dbReference>
<dbReference type="Pfam" id="PF00395">
    <property type="entry name" value="SLH"/>
    <property type="match status" value="3"/>
</dbReference>
<dbReference type="InterPro" id="IPR051465">
    <property type="entry name" value="Cell_Envelope_Struct_Comp"/>
</dbReference>
<dbReference type="InterPro" id="IPR013783">
    <property type="entry name" value="Ig-like_fold"/>
</dbReference>
<feature type="domain" description="SLH" evidence="2">
    <location>
        <begin position="346"/>
        <end position="404"/>
    </location>
</feature>